<sequence>MVNVLRSERIVPVPAQATPLPPRGRARFGQAADESERAKGEQVRLDDGRTLYLRPIRPDDVDAVRRCFTRLHPDEVRMRFMQAMRELPLPLARRLCTLDPAEASAYVLMDETCNPAELRGVGRIHLDAATHSAEFAVLVERAWTGKGLGHLLMLRLIEECKRRGLEEIWGYVLVDNRPMLDLCRELGFRHRLSVDDPGMRLLSLALDGASEPVSRPTERDC</sequence>
<evidence type="ECO:0000313" key="3">
    <source>
        <dbReference type="EMBL" id="NKZ37863.1"/>
    </source>
</evidence>
<comment type="caution">
    <text evidence="3">The sequence shown here is derived from an EMBL/GenBank/DDBJ whole genome shotgun (WGS) entry which is preliminary data.</text>
</comment>
<name>A0A846ZJW0_9GAMM</name>
<dbReference type="EMBL" id="JAAZQD010000001">
    <property type="protein sequence ID" value="NKZ37863.1"/>
    <property type="molecule type" value="Genomic_DNA"/>
</dbReference>
<accession>A0A846ZJW0</accession>
<proteinExistence type="predicted"/>
<reference evidence="3 4" key="1">
    <citation type="journal article" date="2017" name="Int. J. Syst. Evol. Microbiol.">
        <title>Oleiagrimonas citrea sp. nov., a marine bacterium isolated from tidal flat sediment and emended description of the genus Oleiagrimonas Fang et al. 2015 and Oleiagrimonas soli.</title>
        <authorList>
            <person name="Yang S.H."/>
            <person name="Seo H.S."/>
            <person name="Seong C.N."/>
            <person name="Kwon K.K."/>
        </authorList>
    </citation>
    <scope>NUCLEOTIDE SEQUENCE [LARGE SCALE GENOMIC DNA]</scope>
    <source>
        <strain evidence="3 4">MEBiC09124</strain>
    </source>
</reference>
<feature type="region of interest" description="Disordered" evidence="1">
    <location>
        <begin position="15"/>
        <end position="40"/>
    </location>
</feature>
<dbReference type="InterPro" id="IPR000182">
    <property type="entry name" value="GNAT_dom"/>
</dbReference>
<protein>
    <submittedName>
        <fullName evidence="3">GNAT family N-acetyltransferase</fullName>
    </submittedName>
</protein>
<dbReference type="SUPFAM" id="SSF55729">
    <property type="entry name" value="Acyl-CoA N-acyltransferases (Nat)"/>
    <property type="match status" value="1"/>
</dbReference>
<dbReference type="Gene3D" id="3.40.630.30">
    <property type="match status" value="1"/>
</dbReference>
<feature type="domain" description="N-acetyltransferase" evidence="2">
    <location>
        <begin position="51"/>
        <end position="207"/>
    </location>
</feature>
<dbReference type="Proteomes" id="UP000541636">
    <property type="component" value="Unassembled WGS sequence"/>
</dbReference>
<evidence type="ECO:0000256" key="1">
    <source>
        <dbReference type="SAM" id="MobiDB-lite"/>
    </source>
</evidence>
<dbReference type="AlphaFoldDB" id="A0A846ZJW0"/>
<dbReference type="GO" id="GO:0016747">
    <property type="term" value="F:acyltransferase activity, transferring groups other than amino-acyl groups"/>
    <property type="evidence" value="ECO:0007669"/>
    <property type="project" value="InterPro"/>
</dbReference>
<keyword evidence="4" id="KW-1185">Reference proteome</keyword>
<keyword evidence="3" id="KW-0808">Transferase</keyword>
<dbReference type="PROSITE" id="PS51186">
    <property type="entry name" value="GNAT"/>
    <property type="match status" value="1"/>
</dbReference>
<gene>
    <name evidence="3" type="ORF">HF690_02720</name>
</gene>
<dbReference type="Pfam" id="PF00583">
    <property type="entry name" value="Acetyltransf_1"/>
    <property type="match status" value="1"/>
</dbReference>
<organism evidence="3 4">
    <name type="scientific">Oleiagrimonas citrea</name>
    <dbReference type="NCBI Taxonomy" id="1665687"/>
    <lineage>
        <taxon>Bacteria</taxon>
        <taxon>Pseudomonadati</taxon>
        <taxon>Pseudomonadota</taxon>
        <taxon>Gammaproteobacteria</taxon>
        <taxon>Lysobacterales</taxon>
        <taxon>Rhodanobacteraceae</taxon>
        <taxon>Oleiagrimonas</taxon>
    </lineage>
</organism>
<evidence type="ECO:0000313" key="4">
    <source>
        <dbReference type="Proteomes" id="UP000541636"/>
    </source>
</evidence>
<dbReference type="InterPro" id="IPR016181">
    <property type="entry name" value="Acyl_CoA_acyltransferase"/>
</dbReference>
<evidence type="ECO:0000259" key="2">
    <source>
        <dbReference type="PROSITE" id="PS51186"/>
    </source>
</evidence>